<feature type="transmembrane region" description="Helical" evidence="1">
    <location>
        <begin position="25"/>
        <end position="49"/>
    </location>
</feature>
<keyword evidence="1" id="KW-1133">Transmembrane helix</keyword>
<dbReference type="SUPFAM" id="SSF50998">
    <property type="entry name" value="Quinoprotein alcohol dehydrogenase-like"/>
    <property type="match status" value="1"/>
</dbReference>
<geneLocation type="plasmid" evidence="3 6">
    <name>pJCM12687</name>
</geneLocation>
<dbReference type="AlphaFoldDB" id="A0A7I7WCS5"/>
<keyword evidence="1" id="KW-0472">Membrane</keyword>
<dbReference type="RefSeq" id="WP_083134002.1">
    <property type="nucleotide sequence ID" value="NZ_AP022607.1"/>
</dbReference>
<dbReference type="Proteomes" id="UP000467379">
    <property type="component" value="Plasmid pJCM12687"/>
</dbReference>
<keyword evidence="6" id="KW-1185">Reference proteome</keyword>
<reference evidence="3" key="3">
    <citation type="submission" date="2020-02" db="EMBL/GenBank/DDBJ databases">
        <authorList>
            <person name="Matsumoto Y."/>
            <person name="Motooka D."/>
            <person name="Nakamura S."/>
        </authorList>
    </citation>
    <scope>NUCLEOTIDE SEQUENCE</scope>
    <source>
        <strain evidence="3">JCM 12687</strain>
        <plasmid evidence="3">pJCM12687</plasmid>
    </source>
</reference>
<feature type="transmembrane region" description="Helical" evidence="1">
    <location>
        <begin position="69"/>
        <end position="88"/>
    </location>
</feature>
<dbReference type="Gene3D" id="2.40.128.630">
    <property type="match status" value="1"/>
</dbReference>
<dbReference type="Pfam" id="PF13360">
    <property type="entry name" value="PQQ_2"/>
    <property type="match status" value="1"/>
</dbReference>
<feature type="transmembrane region" description="Helical" evidence="1">
    <location>
        <begin position="140"/>
        <end position="160"/>
    </location>
</feature>
<sequence length="599" mass="63814">MTQVEAPPDEAPSEAARAVGRGIRWAVLGFGIGSLIAALAVALYTAAVATRSACADSACTRITHLATTLAWVVVAGSAVVLIGLAGTSRTRGPVRVAGRWAVRVAAAASGAALWAGYWWSDFPARRSEAAGYLPVSMQMWTLPPAVCLGVLGSLGVAVALSPGVRRPDRLGAVGIIVGVVITAGIAVTLMGPALPKGRDSTYLDATTAAPAPVPATPARLGPQRFAKQLDGSAWNRPFESAGAGYVVLQPYHDTSTLAVVAYDAVGHERWHFRRAGPGRTRVTDMAVYDHGRVVVAAIEAPNTMLVGLDALTGAQLWTSSDPTVRAAFGTHDKGRSLFLVARDDQHWTAFNAHTGQQSWQIPDPAHCGPGAREPLDQLRMRGEPKLRWRVDTDTRLATVVDCSTAQQVNLRLFAVDPTTGAVVTDRPVDIANGFTRRDIRAWMASPVGQLGVAVQFALRDAPGWALVYLNYDTGRQVDLGKDEPEYTVTSGDFLTRSAADGVTVTVRAPDGSPRCTFRLPGRYGVPLAFLSDEILMWDVPKPQQPVIHAFDRTTCQELGRQPTPLLPGQRFEFLRVVAGATLMVLTDESHQTAIVGYGA</sequence>
<keyword evidence="3" id="KW-0614">Plasmid</keyword>
<reference evidence="3 6" key="2">
    <citation type="journal article" date="2019" name="Emerg. Microbes Infect.">
        <title>Comprehensive subspecies identification of 175 nontuberculous mycobacteria species based on 7547 genomic profiles.</title>
        <authorList>
            <person name="Matsumoto Y."/>
            <person name="Kinjo T."/>
            <person name="Motooka D."/>
            <person name="Nabeya D."/>
            <person name="Jung N."/>
            <person name="Uechi K."/>
            <person name="Horii T."/>
            <person name="Iida T."/>
            <person name="Fujita J."/>
            <person name="Nakamura S."/>
        </authorList>
    </citation>
    <scope>NUCLEOTIDE SEQUENCE [LARGE SCALE GENOMIC DNA]</scope>
    <source>
        <strain evidence="3 6">JCM 12687</strain>
        <plasmid evidence="3">pJCM12687</plasmid>
    </source>
</reference>
<proteinExistence type="predicted"/>
<gene>
    <name evidence="4" type="ORF">BST20_24425</name>
    <name evidence="3" type="ORF">MBRA_54590</name>
</gene>
<dbReference type="InterPro" id="IPR002372">
    <property type="entry name" value="PQQ_rpt_dom"/>
</dbReference>
<evidence type="ECO:0000313" key="6">
    <source>
        <dbReference type="Proteomes" id="UP000467379"/>
    </source>
</evidence>
<feature type="transmembrane region" description="Helical" evidence="1">
    <location>
        <begin position="172"/>
        <end position="194"/>
    </location>
</feature>
<feature type="transmembrane region" description="Helical" evidence="1">
    <location>
        <begin position="100"/>
        <end position="120"/>
    </location>
</feature>
<evidence type="ECO:0000313" key="3">
    <source>
        <dbReference type="EMBL" id="BBZ15264.1"/>
    </source>
</evidence>
<reference evidence="4 5" key="1">
    <citation type="submission" date="2016-12" db="EMBL/GenBank/DDBJ databases">
        <title>The new phylogeny of genus Mycobacterium.</title>
        <authorList>
            <person name="Tortoli E."/>
            <person name="Trovato A."/>
            <person name="Cirillo D.M."/>
        </authorList>
    </citation>
    <scope>NUCLEOTIDE SEQUENCE [LARGE SCALE GENOMIC DNA]</scope>
    <source>
        <strain evidence="4 5">DSM 44624</strain>
    </source>
</reference>
<accession>A0A7I7WCS5</accession>
<evidence type="ECO:0000259" key="2">
    <source>
        <dbReference type="Pfam" id="PF13360"/>
    </source>
</evidence>
<feature type="domain" description="Pyrrolo-quinoline quinone repeat" evidence="2">
    <location>
        <begin position="259"/>
        <end position="435"/>
    </location>
</feature>
<evidence type="ECO:0000313" key="5">
    <source>
        <dbReference type="Proteomes" id="UP000192441"/>
    </source>
</evidence>
<dbReference type="EMBL" id="AP022607">
    <property type="protein sequence ID" value="BBZ15264.1"/>
    <property type="molecule type" value="Genomic_DNA"/>
</dbReference>
<organism evidence="4 5">
    <name type="scientific">Mycobacterium branderi</name>
    <dbReference type="NCBI Taxonomy" id="43348"/>
    <lineage>
        <taxon>Bacteria</taxon>
        <taxon>Bacillati</taxon>
        <taxon>Actinomycetota</taxon>
        <taxon>Actinomycetes</taxon>
        <taxon>Mycobacteriales</taxon>
        <taxon>Mycobacteriaceae</taxon>
        <taxon>Mycobacterium</taxon>
    </lineage>
</organism>
<name>A0A7I7WCS5_9MYCO</name>
<dbReference type="Proteomes" id="UP000192441">
    <property type="component" value="Unassembled WGS sequence"/>
</dbReference>
<evidence type="ECO:0000313" key="4">
    <source>
        <dbReference type="EMBL" id="ORA32555.1"/>
    </source>
</evidence>
<dbReference type="InterPro" id="IPR011047">
    <property type="entry name" value="Quinoprotein_ADH-like_sf"/>
</dbReference>
<keyword evidence="1" id="KW-0812">Transmembrane</keyword>
<dbReference type="EMBL" id="MVHM01000023">
    <property type="protein sequence ID" value="ORA32555.1"/>
    <property type="molecule type" value="Genomic_DNA"/>
</dbReference>
<protein>
    <recommendedName>
        <fullName evidence="2">Pyrrolo-quinoline quinone repeat domain-containing protein</fullName>
    </recommendedName>
</protein>
<evidence type="ECO:0000256" key="1">
    <source>
        <dbReference type="SAM" id="Phobius"/>
    </source>
</evidence>
<dbReference type="OrthoDB" id="4641436at2"/>